<comment type="cofactor">
    <cofactor evidence="1">
        <name>FAD</name>
        <dbReference type="ChEBI" id="CHEBI:57692"/>
    </cofactor>
</comment>
<dbReference type="Gene3D" id="1.10.45.10">
    <property type="entry name" value="Vanillyl-alcohol Oxidase, Chain A, domain 4"/>
    <property type="match status" value="1"/>
</dbReference>
<reference evidence="6 7" key="1">
    <citation type="submission" date="2022-12" db="EMBL/GenBank/DDBJ databases">
        <authorList>
            <person name="Abashina T."/>
            <person name="Solyanikova I."/>
            <person name="Delegan Y."/>
        </authorList>
    </citation>
    <scope>NUCLEOTIDE SEQUENCE [LARGE SCALE GENOMIC DNA]</scope>
    <source>
        <strain evidence="6 7">IPS92ro</strain>
    </source>
</reference>
<dbReference type="InterPro" id="IPR016171">
    <property type="entry name" value="Vanillyl_alc_oxidase_C-sub2"/>
</dbReference>
<evidence type="ECO:0000259" key="5">
    <source>
        <dbReference type="PROSITE" id="PS51387"/>
    </source>
</evidence>
<dbReference type="RefSeq" id="WP_265699188.1">
    <property type="nucleotide sequence ID" value="NZ_JAPWHU010000048.1"/>
</dbReference>
<organism evidence="6 7">
    <name type="scientific">Streptomyces rubrogriseus</name>
    <dbReference type="NCBI Taxonomy" id="194673"/>
    <lineage>
        <taxon>Bacteria</taxon>
        <taxon>Bacillati</taxon>
        <taxon>Actinomycetota</taxon>
        <taxon>Actinomycetes</taxon>
        <taxon>Kitasatosporales</taxon>
        <taxon>Streptomycetaceae</taxon>
        <taxon>Streptomyces</taxon>
        <taxon>Streptomyces violaceoruber group</taxon>
    </lineage>
</organism>
<keyword evidence="3" id="KW-0274">FAD</keyword>
<gene>
    <name evidence="6" type="ORF">O3S69_07005</name>
</gene>
<dbReference type="PROSITE" id="PS51387">
    <property type="entry name" value="FAD_PCMH"/>
    <property type="match status" value="1"/>
</dbReference>
<dbReference type="SUPFAM" id="SSF46548">
    <property type="entry name" value="alpha-helical ferredoxin"/>
    <property type="match status" value="1"/>
</dbReference>
<dbReference type="Pfam" id="PF02913">
    <property type="entry name" value="FAD-oxidase_C"/>
    <property type="match status" value="1"/>
</dbReference>
<evidence type="ECO:0000256" key="4">
    <source>
        <dbReference type="ARBA" id="ARBA00023002"/>
    </source>
</evidence>
<sequence length="951" mass="101497">MTDLEAALRRDVRGEVGFDTTSRALTTMDASNYRRVPLGVVAPRDADDVAAVLEVCRERGVPVVARGGGTSIAGQATGTGVVLDFTRHMNRLVGIDPEARTAVVQPGLVLDRLQDAAAPHGLRFGPDPSTHGRCTLGGMIGNNSCGSHSVAWGTTADSVRELSVLTARGRRLRLGREWSGAPEGLRELVDGELARLRTGFPDLPRRISGYALDALLPEKGADVARSFCGSEGTLGVLTEAVVRLVESPRARALAVLGYADEAGAAEAAAGLLPLGPLTVEGMAVDLVPSTEGLPRGGAWLFVETGGDTEAEARARAEAVVRAADVVDALVVTDPAGQRTLWRIREDASGTATRMPDGSEAWPGWEDCAVPPARLGGYLRDFRRLLTAHELRGTPYGHFGDGCIHVRIDFDLLSEAGVARFRRFSEELADVVVAHGGSLSGEHGDGQARAELLPRMYGPETVALFERAKAVWDPDDLLNPGMLVRPAPLDANLRFSVLPREPVDVEFGYPSDGGDFSAAVRRCVGVAKCRTTSVSGAGVMCPSFRATGDEAHSTRGRARLLHEMLAGELVTDGWRSTEVRDALDLCLSCKGCRSDCPVEVDMATYKAEFLHHHYEGRRRPAAHYAMGWLPVWLRWAARARVAPVVNALASVRPLAAVAKRLGGIAGEREVPRLAGETFSRWWRGRRRGPAGTGDLVVLWPDTFTEHLSPSVGRAAVRVLEAAGLRVALPPTLRGRAVVGDGTSRSALALLTARRGGRVCCGLTYVSTGQLDRARAVMRRTLDLMAPVLETSAPVVVLEPSCAAALRTDLPELLHDDPRAARLAARVLTFAEALERHAPDWTPPQVNLPAVGQTHCHQHAVLGDATDRRLRESAGLTGELSGGCCGLAGNFGFEDGHYEVSAACAEDQLLPAVREAPDGAVVLADGFSCRTQLEQLAGVRGRHLAEVLAERLE</sequence>
<dbReference type="Pfam" id="PF13183">
    <property type="entry name" value="Fer4_8"/>
    <property type="match status" value="1"/>
</dbReference>
<dbReference type="Proteomes" id="UP001301132">
    <property type="component" value="Unassembled WGS sequence"/>
</dbReference>
<keyword evidence="2" id="KW-0285">Flavoprotein</keyword>
<dbReference type="PANTHER" id="PTHR11748:SF119">
    <property type="entry name" value="D-2-HYDROXYGLUTARATE DEHYDROGENASE"/>
    <property type="match status" value="1"/>
</dbReference>
<dbReference type="SUPFAM" id="SSF55103">
    <property type="entry name" value="FAD-linked oxidases, C-terminal domain"/>
    <property type="match status" value="1"/>
</dbReference>
<dbReference type="SUPFAM" id="SSF56176">
    <property type="entry name" value="FAD-binding/transporter-associated domain-like"/>
    <property type="match status" value="1"/>
</dbReference>
<dbReference type="InterPro" id="IPR017896">
    <property type="entry name" value="4Fe4S_Fe-S-bd"/>
</dbReference>
<evidence type="ECO:0000313" key="7">
    <source>
        <dbReference type="Proteomes" id="UP001301132"/>
    </source>
</evidence>
<keyword evidence="4" id="KW-0560">Oxidoreductase</keyword>
<dbReference type="Pfam" id="PF01565">
    <property type="entry name" value="FAD_binding_4"/>
    <property type="match status" value="1"/>
</dbReference>
<dbReference type="InterPro" id="IPR006094">
    <property type="entry name" value="Oxid_FAD_bind_N"/>
</dbReference>
<evidence type="ECO:0000313" key="6">
    <source>
        <dbReference type="EMBL" id="MCZ4633802.1"/>
    </source>
</evidence>
<feature type="domain" description="FAD-binding PCMH-type" evidence="5">
    <location>
        <begin position="33"/>
        <end position="247"/>
    </location>
</feature>
<dbReference type="InterPro" id="IPR016164">
    <property type="entry name" value="FAD-linked_Oxase-like_C"/>
</dbReference>
<name>A0ABT4NXE3_9ACTN</name>
<keyword evidence="7" id="KW-1185">Reference proteome</keyword>
<protein>
    <submittedName>
        <fullName evidence="6">FAD-binding and (Fe-S)-binding domain-containing protein</fullName>
    </submittedName>
</protein>
<dbReference type="EMBL" id="JAPWHU010000048">
    <property type="protein sequence ID" value="MCZ4633802.1"/>
    <property type="molecule type" value="Genomic_DNA"/>
</dbReference>
<evidence type="ECO:0000256" key="2">
    <source>
        <dbReference type="ARBA" id="ARBA00022630"/>
    </source>
</evidence>
<dbReference type="InterPro" id="IPR004113">
    <property type="entry name" value="FAD-bd_oxidored_4_C"/>
</dbReference>
<dbReference type="PANTHER" id="PTHR11748">
    <property type="entry name" value="D-LACTATE DEHYDROGENASE"/>
    <property type="match status" value="1"/>
</dbReference>
<proteinExistence type="predicted"/>
<comment type="caution">
    <text evidence="6">The sequence shown here is derived from an EMBL/GenBank/DDBJ whole genome shotgun (WGS) entry which is preliminary data.</text>
</comment>
<dbReference type="InterPro" id="IPR016169">
    <property type="entry name" value="FAD-bd_PCMH_sub2"/>
</dbReference>
<evidence type="ECO:0000256" key="3">
    <source>
        <dbReference type="ARBA" id="ARBA00022827"/>
    </source>
</evidence>
<dbReference type="InterPro" id="IPR016166">
    <property type="entry name" value="FAD-bd_PCMH"/>
</dbReference>
<accession>A0ABT4NXE3</accession>
<evidence type="ECO:0000256" key="1">
    <source>
        <dbReference type="ARBA" id="ARBA00001974"/>
    </source>
</evidence>
<dbReference type="InterPro" id="IPR036318">
    <property type="entry name" value="FAD-bd_PCMH-like_sf"/>
</dbReference>
<dbReference type="Gene3D" id="3.30.70.2740">
    <property type="match status" value="1"/>
</dbReference>
<dbReference type="Gene3D" id="3.30.465.10">
    <property type="match status" value="1"/>
</dbReference>